<organism evidence="2 3">
    <name type="scientific">Flavobacterium nitrogenifigens</name>
    <dbReference type="NCBI Taxonomy" id="1617283"/>
    <lineage>
        <taxon>Bacteria</taxon>
        <taxon>Pseudomonadati</taxon>
        <taxon>Bacteroidota</taxon>
        <taxon>Flavobacteriia</taxon>
        <taxon>Flavobacteriales</taxon>
        <taxon>Flavobacteriaceae</taxon>
        <taxon>Flavobacterium</taxon>
    </lineage>
</organism>
<evidence type="ECO:0000313" key="3">
    <source>
        <dbReference type="Proteomes" id="UP000561681"/>
    </source>
</evidence>
<dbReference type="EMBL" id="JACHLD010000004">
    <property type="protein sequence ID" value="MBB4802962.1"/>
    <property type="molecule type" value="Genomic_DNA"/>
</dbReference>
<name>A0A7W7IZD5_9FLAO</name>
<keyword evidence="1" id="KW-0732">Signal</keyword>
<dbReference type="AlphaFoldDB" id="A0A7W7IZD5"/>
<keyword evidence="3" id="KW-1185">Reference proteome</keyword>
<dbReference type="Proteomes" id="UP000561681">
    <property type="component" value="Unassembled WGS sequence"/>
</dbReference>
<evidence type="ECO:0000313" key="2">
    <source>
        <dbReference type="EMBL" id="MBB4802962.1"/>
    </source>
</evidence>
<sequence length="211" mass="25044">MKKLFLFFLFFNAFLSYSQNFTSINEEFDFVYPEKVSEPSELEPNQKIFKDSLENGKWLVYSKYENDYCVIEVKRGKIDGTFFYKYPDGKVKWKIGYKEGKKEGVWQRFSEDKILMDEIPYENNLANGQIKKYSNGVLSGFLDYRNGIENGKFVGYHDNGKLSFDGTFVDGKREGQFFNYDSNGFLYLIEFYKEGELKKKTKFRKNNKKEK</sequence>
<dbReference type="SUPFAM" id="SSF82185">
    <property type="entry name" value="Histone H3 K4-specific methyltransferase SET7/9 N-terminal domain"/>
    <property type="match status" value="2"/>
</dbReference>
<dbReference type="Gene3D" id="2.20.110.10">
    <property type="entry name" value="Histone H3 K4-specific methyltransferase SET7/9 N-terminal domain"/>
    <property type="match status" value="2"/>
</dbReference>
<reference evidence="2 3" key="1">
    <citation type="submission" date="2020-08" db="EMBL/GenBank/DDBJ databases">
        <title>Functional genomics of gut bacteria from endangered species of beetles.</title>
        <authorList>
            <person name="Carlos-Shanley C."/>
        </authorList>
    </citation>
    <scope>NUCLEOTIDE SEQUENCE [LARGE SCALE GENOMIC DNA]</scope>
    <source>
        <strain evidence="2 3">S00142</strain>
    </source>
</reference>
<evidence type="ECO:0000256" key="1">
    <source>
        <dbReference type="SAM" id="SignalP"/>
    </source>
</evidence>
<accession>A0A7W7IZD5</accession>
<gene>
    <name evidence="2" type="ORF">HNP37_003037</name>
</gene>
<dbReference type="RefSeq" id="WP_184163603.1">
    <property type="nucleotide sequence ID" value="NZ_JACHLD010000004.1"/>
</dbReference>
<feature type="chain" id="PRO_5030753514" evidence="1">
    <location>
        <begin position="19"/>
        <end position="211"/>
    </location>
</feature>
<protein>
    <submittedName>
        <fullName evidence="2">Antitoxin component YwqK of YwqJK toxin-antitoxin module</fullName>
    </submittedName>
</protein>
<comment type="caution">
    <text evidence="2">The sequence shown here is derived from an EMBL/GenBank/DDBJ whole genome shotgun (WGS) entry which is preliminary data.</text>
</comment>
<feature type="signal peptide" evidence="1">
    <location>
        <begin position="1"/>
        <end position="18"/>
    </location>
</feature>
<proteinExistence type="predicted"/>